<evidence type="ECO:0000313" key="2">
    <source>
        <dbReference type="EMBL" id="EGD47001.1"/>
    </source>
</evidence>
<dbReference type="STRING" id="588581.Cpap_1196"/>
<feature type="domain" description="Polysaccharide pyruvyl transferase" evidence="1">
    <location>
        <begin position="13"/>
        <end position="307"/>
    </location>
</feature>
<accession>F1TF63</accession>
<dbReference type="InterPro" id="IPR007345">
    <property type="entry name" value="Polysacch_pyruvyl_Trfase"/>
</dbReference>
<dbReference type="RefSeq" id="WP_004620583.1">
    <property type="nucleotide sequence ID" value="NZ_ACXX02000010.1"/>
</dbReference>
<dbReference type="SUPFAM" id="SSF53756">
    <property type="entry name" value="UDP-Glycosyltransferase/glycogen phosphorylase"/>
    <property type="match status" value="1"/>
</dbReference>
<reference evidence="2" key="1">
    <citation type="submission" date="2009-07" db="EMBL/GenBank/DDBJ databases">
        <authorList>
            <consortium name="US DOE Joint Genome Institute (JGI-PGF)"/>
            <person name="Lucas S."/>
            <person name="Copeland A."/>
            <person name="Lapidus A."/>
            <person name="Glavina del Rio T."/>
            <person name="Tice H."/>
            <person name="Bruce D."/>
            <person name="Goodwin L."/>
            <person name="Pitluck S."/>
            <person name="Larimer F."/>
            <person name="Land M.L."/>
            <person name="Mouttaki H."/>
            <person name="He Z."/>
            <person name="Zhou J."/>
            <person name="Hemme C.L."/>
        </authorList>
    </citation>
    <scope>NUCLEOTIDE SEQUENCE</scope>
    <source>
        <strain evidence="2">DSM 2782</strain>
    </source>
</reference>
<dbReference type="PANTHER" id="PTHR36836">
    <property type="entry name" value="COLANIC ACID BIOSYNTHESIS PROTEIN WCAK"/>
    <property type="match status" value="1"/>
</dbReference>
<dbReference type="PANTHER" id="PTHR36836:SF1">
    <property type="entry name" value="COLANIC ACID BIOSYNTHESIS PROTEIN WCAK"/>
    <property type="match status" value="1"/>
</dbReference>
<gene>
    <name evidence="2" type="ORF">Cpap_1196</name>
</gene>
<proteinExistence type="predicted"/>
<sequence>MKIGLLGAYGIDNTGDNLIALATKHAVEELVNDAEITIFYPNFSKLFGNRRGDIVADGWKKVDMMSRGFWEEVSEYQALIIGGGGILLPVPEFEPFLLYGSQIDHSLLPKTAWNAIGTQWIPLAKPKISEWYKKLRTATQLLDYVSVRSATTYRILTHAECPMEKVNLVPDPVINLKFNDSEKVRASLLDKFPIDKNKQIIGVSIGPELTKPPLKDFMIDLARALNYLQKVVHRNIQIVIFPFGLMYGDSQACLQLAELCPDSILLKDVTEAKEIWELVGLMDVYLTVRLHGIVAALSHGIPALALDCYLANDTAGSKLRDFMWESELESYYLSPIISICGDPQMRSFTGTLGARNTYKDILRRIEELLIPENRTIWEKVSQKRKEEIKDYIKDMVGFLDLI</sequence>
<comment type="caution">
    <text evidence="2">The sequence shown here is derived from an EMBL/GenBank/DDBJ whole genome shotgun (WGS) entry which is preliminary data.</text>
</comment>
<name>F1TF63_9FIRM</name>
<keyword evidence="3" id="KW-1185">Reference proteome</keyword>
<dbReference type="eggNOG" id="COG2327">
    <property type="taxonomic scope" value="Bacteria"/>
</dbReference>
<reference evidence="2" key="2">
    <citation type="submission" date="2011-01" db="EMBL/GenBank/DDBJ databases">
        <title>The Non-contiguous Finished genome of Clostridium papyrosolvens.</title>
        <authorList>
            <person name="Lucas S."/>
            <person name="Copeland A."/>
            <person name="Lapidus A."/>
            <person name="Cheng J.-F."/>
            <person name="Goodwin L."/>
            <person name="Pitluck S."/>
            <person name="Misra M."/>
            <person name="Chertkov O."/>
            <person name="Detter J.C."/>
            <person name="Han C."/>
            <person name="Tapia R."/>
            <person name="Land M."/>
            <person name="Hauser L."/>
            <person name="Kyrpides N."/>
            <person name="Ivanova N."/>
            <person name="Pagani I."/>
            <person name="Mouttaki H."/>
            <person name="He Z."/>
            <person name="Zhou J."/>
            <person name="Hemme C.L."/>
            <person name="Woyke T."/>
        </authorList>
    </citation>
    <scope>NUCLEOTIDE SEQUENCE [LARGE SCALE GENOMIC DNA]</scope>
    <source>
        <strain evidence="2">DSM 2782</strain>
    </source>
</reference>
<dbReference type="Proteomes" id="UP000003860">
    <property type="component" value="Unassembled WGS sequence"/>
</dbReference>
<dbReference type="AlphaFoldDB" id="F1TF63"/>
<dbReference type="EMBL" id="ACXX02000010">
    <property type="protein sequence ID" value="EGD47001.1"/>
    <property type="molecule type" value="Genomic_DNA"/>
</dbReference>
<protein>
    <recommendedName>
        <fullName evidence="1">Polysaccharide pyruvyl transferase domain-containing protein</fullName>
    </recommendedName>
</protein>
<dbReference type="Pfam" id="PF04230">
    <property type="entry name" value="PS_pyruv_trans"/>
    <property type="match status" value="1"/>
</dbReference>
<evidence type="ECO:0000313" key="3">
    <source>
        <dbReference type="Proteomes" id="UP000003860"/>
    </source>
</evidence>
<evidence type="ECO:0000259" key="1">
    <source>
        <dbReference type="Pfam" id="PF04230"/>
    </source>
</evidence>
<organism evidence="2 3">
    <name type="scientific">Ruminiclostridium papyrosolvens DSM 2782</name>
    <dbReference type="NCBI Taxonomy" id="588581"/>
    <lineage>
        <taxon>Bacteria</taxon>
        <taxon>Bacillati</taxon>
        <taxon>Bacillota</taxon>
        <taxon>Clostridia</taxon>
        <taxon>Eubacteriales</taxon>
        <taxon>Oscillospiraceae</taxon>
        <taxon>Ruminiclostridium</taxon>
    </lineage>
</organism>
<dbReference type="OrthoDB" id="2522120at2"/>